<proteinExistence type="predicted"/>
<reference evidence="1" key="1">
    <citation type="journal article" date="2019" name="MBio">
        <title>Virus Genomes from Deep Sea Sediments Expand the Ocean Megavirome and Support Independent Origins of Viral Gigantism.</title>
        <authorList>
            <person name="Backstrom D."/>
            <person name="Yutin N."/>
            <person name="Jorgensen S.L."/>
            <person name="Dharamshi J."/>
            <person name="Homa F."/>
            <person name="Zaremba-Niedwiedzka K."/>
            <person name="Spang A."/>
            <person name="Wolf Y.I."/>
            <person name="Koonin E.V."/>
            <person name="Ettema T.J."/>
        </authorList>
    </citation>
    <scope>NUCLEOTIDE SEQUENCE</scope>
</reference>
<protein>
    <submittedName>
        <fullName evidence="1">Uncharacterized protein</fullName>
    </submittedName>
</protein>
<accession>A0A481ZCN2</accession>
<dbReference type="EMBL" id="MK500597">
    <property type="protein sequence ID" value="QBK93537.1"/>
    <property type="molecule type" value="Genomic_DNA"/>
</dbReference>
<sequence>MPSKHCHCRKRRKCKKKKNNGSIANLSVTNNESGEQLDTVTSVPKKVILNFNTDNQNVPIEGFSRIGITGTHFRCLVAGLYRVHYTAAYALSDITEDSLVQTSTCIVLNGALALQSKTVNKDWVLSSNPVSQSHTLQKGILMNFAAGDVINLEFEYFRSPTALELPLTMTTSLQTEQHLDLNLIQEPLF</sequence>
<organism evidence="1">
    <name type="scientific">Pithovirus LCPAC404</name>
    <dbReference type="NCBI Taxonomy" id="2506597"/>
    <lineage>
        <taxon>Viruses</taxon>
        <taxon>Pithoviruses</taxon>
    </lineage>
</organism>
<gene>
    <name evidence="1" type="ORF">LCPAC404_02410</name>
</gene>
<name>A0A481ZCN2_9VIRU</name>
<evidence type="ECO:0000313" key="1">
    <source>
        <dbReference type="EMBL" id="QBK93537.1"/>
    </source>
</evidence>